<dbReference type="EMBL" id="JAEPES010000002">
    <property type="protein sequence ID" value="MBK4347374.1"/>
    <property type="molecule type" value="Genomic_DNA"/>
</dbReference>
<comment type="caution">
    <text evidence="6">The sequence shown here is derived from an EMBL/GenBank/DDBJ whole genome shotgun (WGS) entry which is preliminary data.</text>
</comment>
<evidence type="ECO:0000259" key="5">
    <source>
        <dbReference type="SMART" id="SM00560"/>
    </source>
</evidence>
<feature type="domain" description="LamG-like jellyroll fold" evidence="5">
    <location>
        <begin position="138"/>
        <end position="277"/>
    </location>
</feature>
<evidence type="ECO:0000256" key="3">
    <source>
        <dbReference type="SAM" id="MobiDB-lite"/>
    </source>
</evidence>
<dbReference type="Proteomes" id="UP000636458">
    <property type="component" value="Unassembled WGS sequence"/>
</dbReference>
<dbReference type="InterPro" id="IPR013320">
    <property type="entry name" value="ConA-like_dom_sf"/>
</dbReference>
<keyword evidence="2" id="KW-1015">Disulfide bond</keyword>
<dbReference type="Pfam" id="PF13385">
    <property type="entry name" value="Laminin_G_3"/>
    <property type="match status" value="1"/>
</dbReference>
<keyword evidence="1 4" id="KW-0732">Signal</keyword>
<evidence type="ECO:0000313" key="7">
    <source>
        <dbReference type="Proteomes" id="UP000636458"/>
    </source>
</evidence>
<keyword evidence="7" id="KW-1185">Reference proteome</keyword>
<name>A0A934W3M0_9MICO</name>
<feature type="signal peptide" evidence="4">
    <location>
        <begin position="1"/>
        <end position="33"/>
    </location>
</feature>
<reference evidence="6" key="1">
    <citation type="submission" date="2021-01" db="EMBL/GenBank/DDBJ databases">
        <title>Lacisediminihabitans sp. nov. strain G11-30, isolated from Antarctic Soil.</title>
        <authorList>
            <person name="Li J."/>
        </authorList>
    </citation>
    <scope>NUCLEOTIDE SEQUENCE</scope>
    <source>
        <strain evidence="6">G11-30</strain>
    </source>
</reference>
<proteinExistence type="predicted"/>
<sequence length="292" mass="30436">MSFSATVRSRFRSKRFVAVAIATAAIVALCVTAQLVPSTSAGFSAKVAGAGQAGTARDFSCADSITSEKASALFAYPLNDTTGTAVADTSGNARTGTLYGPRSTSSDKPCPRDTGVSAIFNGTTNWISTPYKFAAAPNVFSLEAWIKTTVKGGKVIGFGTAQTSISSQFDRHIYINTSGQAVFGVYNNGTQVITSAASVADGNWHHVVATLSTAGMYLYVDGAQVASNPSMTAGEPTSGWWHVGYDSLSNWPNAAANYYFTGSMRYVAVYTAALTADQVKAHYISGIAPATT</sequence>
<evidence type="ECO:0000256" key="1">
    <source>
        <dbReference type="ARBA" id="ARBA00022729"/>
    </source>
</evidence>
<protein>
    <submittedName>
        <fullName evidence="6">LamG domain-containing protein</fullName>
    </submittedName>
</protein>
<dbReference type="InterPro" id="IPR006558">
    <property type="entry name" value="LamG-like"/>
</dbReference>
<evidence type="ECO:0000313" key="6">
    <source>
        <dbReference type="EMBL" id="MBK4347374.1"/>
    </source>
</evidence>
<feature type="region of interest" description="Disordered" evidence="3">
    <location>
        <begin position="87"/>
        <end position="111"/>
    </location>
</feature>
<dbReference type="SMART" id="SM00560">
    <property type="entry name" value="LamGL"/>
    <property type="match status" value="1"/>
</dbReference>
<organism evidence="6 7">
    <name type="scientific">Lacisediminihabitans changchengi</name>
    <dbReference type="NCBI Taxonomy" id="2787634"/>
    <lineage>
        <taxon>Bacteria</taxon>
        <taxon>Bacillati</taxon>
        <taxon>Actinomycetota</taxon>
        <taxon>Actinomycetes</taxon>
        <taxon>Micrococcales</taxon>
        <taxon>Microbacteriaceae</taxon>
        <taxon>Lacisediminihabitans</taxon>
    </lineage>
</organism>
<accession>A0A934W3M0</accession>
<dbReference type="Gene3D" id="2.60.120.200">
    <property type="match status" value="1"/>
</dbReference>
<feature type="chain" id="PRO_5038557207" evidence="4">
    <location>
        <begin position="34"/>
        <end position="292"/>
    </location>
</feature>
<dbReference type="RefSeq" id="WP_200555730.1">
    <property type="nucleotide sequence ID" value="NZ_JAEPES010000002.1"/>
</dbReference>
<dbReference type="AlphaFoldDB" id="A0A934W3M0"/>
<evidence type="ECO:0000256" key="4">
    <source>
        <dbReference type="SAM" id="SignalP"/>
    </source>
</evidence>
<evidence type="ECO:0000256" key="2">
    <source>
        <dbReference type="ARBA" id="ARBA00023157"/>
    </source>
</evidence>
<dbReference type="SUPFAM" id="SSF49899">
    <property type="entry name" value="Concanavalin A-like lectins/glucanases"/>
    <property type="match status" value="1"/>
</dbReference>
<gene>
    <name evidence="6" type="ORF">IV501_06990</name>
</gene>